<evidence type="ECO:0000313" key="2">
    <source>
        <dbReference type="EMBL" id="GAA0221882.1"/>
    </source>
</evidence>
<dbReference type="InterPro" id="IPR000086">
    <property type="entry name" value="NUDIX_hydrolase_dom"/>
</dbReference>
<dbReference type="SUPFAM" id="SSF55811">
    <property type="entry name" value="Nudix"/>
    <property type="match status" value="1"/>
</dbReference>
<evidence type="ECO:0000259" key="1">
    <source>
        <dbReference type="PROSITE" id="PS51462"/>
    </source>
</evidence>
<accession>A0ABN0THH6</accession>
<organism evidence="2 3">
    <name type="scientific">Methylophaga marina</name>
    <dbReference type="NCBI Taxonomy" id="45495"/>
    <lineage>
        <taxon>Bacteria</taxon>
        <taxon>Pseudomonadati</taxon>
        <taxon>Pseudomonadota</taxon>
        <taxon>Gammaproteobacteria</taxon>
        <taxon>Thiotrichales</taxon>
        <taxon>Piscirickettsiaceae</taxon>
        <taxon>Methylophaga</taxon>
    </lineage>
</organism>
<dbReference type="Proteomes" id="UP001501476">
    <property type="component" value="Unassembled WGS sequence"/>
</dbReference>
<comment type="caution">
    <text evidence="2">The sequence shown here is derived from an EMBL/GenBank/DDBJ whole genome shotgun (WGS) entry which is preliminary data.</text>
</comment>
<feature type="domain" description="Nudix hydrolase" evidence="1">
    <location>
        <begin position="1"/>
        <end position="103"/>
    </location>
</feature>
<keyword evidence="3" id="KW-1185">Reference proteome</keyword>
<dbReference type="GO" id="GO:0016787">
    <property type="term" value="F:hydrolase activity"/>
    <property type="evidence" value="ECO:0007669"/>
    <property type="project" value="UniProtKB-KW"/>
</dbReference>
<reference evidence="2 3" key="1">
    <citation type="journal article" date="2019" name="Int. J. Syst. Evol. Microbiol.">
        <title>The Global Catalogue of Microorganisms (GCM) 10K type strain sequencing project: providing services to taxonomists for standard genome sequencing and annotation.</title>
        <authorList>
            <consortium name="The Broad Institute Genomics Platform"/>
            <consortium name="The Broad Institute Genome Sequencing Center for Infectious Disease"/>
            <person name="Wu L."/>
            <person name="Ma J."/>
        </authorList>
    </citation>
    <scope>NUCLEOTIDE SEQUENCE [LARGE SCALE GENOMIC DNA]</scope>
    <source>
        <strain evidence="2 3">JCM 6886</strain>
    </source>
</reference>
<dbReference type="EMBL" id="BAAADG010000004">
    <property type="protein sequence ID" value="GAA0221882.1"/>
    <property type="molecule type" value="Genomic_DNA"/>
</dbReference>
<dbReference type="InterPro" id="IPR015797">
    <property type="entry name" value="NUDIX_hydrolase-like_dom_sf"/>
</dbReference>
<evidence type="ECO:0000313" key="3">
    <source>
        <dbReference type="Proteomes" id="UP001501476"/>
    </source>
</evidence>
<dbReference type="PANTHER" id="PTHR43222">
    <property type="entry name" value="NUDIX HYDROLASE 23"/>
    <property type="match status" value="1"/>
</dbReference>
<sequence>MTLNQPAGHLEPDESLIDAVIRETKEETAWTFHPQSLVGIYRWIHPRKGETYIRYCFSGTVSNHDPDQPLDDDIHQALWLPFEEVRRRQADLRSTLVSDCFQDYIDGHRYPLDILRN</sequence>
<dbReference type="PROSITE" id="PS51462">
    <property type="entry name" value="NUDIX"/>
    <property type="match status" value="1"/>
</dbReference>
<name>A0ABN0THH6_9GAMM</name>
<protein>
    <submittedName>
        <fullName evidence="2">NUDIX hydrolase</fullName>
    </submittedName>
</protein>
<dbReference type="PANTHER" id="PTHR43222:SF11">
    <property type="entry name" value="PHOSPHATASE NUDJ"/>
    <property type="match status" value="1"/>
</dbReference>
<dbReference type="Pfam" id="PF00293">
    <property type="entry name" value="NUDIX"/>
    <property type="match status" value="1"/>
</dbReference>
<proteinExistence type="predicted"/>
<dbReference type="Gene3D" id="3.90.79.10">
    <property type="entry name" value="Nucleoside Triphosphate Pyrophosphohydrolase"/>
    <property type="match status" value="1"/>
</dbReference>
<gene>
    <name evidence="2" type="ORF">GCM10008964_11710</name>
</gene>
<keyword evidence="2" id="KW-0378">Hydrolase</keyword>